<sequence>MVSDGQCSLGGNFVAFDFAEVMKGSASLRQDDPKLIEVIRTQYLNPASTKPYKMKNNKDDPSQFNQPTEILKLLGPIRNGFFIECGAYDGETFSNTLNFERTLGWRGLLVEGDPNNYKALLRMNRKAWTVGACLSIKPFPHSVMFQMKGTGGLIRRDMEGKVSRPKNVVEVQCLPLFSLLLALNVTTVDYFSLDVEGLELEVLKTIPWDKVHIKTLSVEHQHGVWSKDDLRRYMEQQGYWTYNNVTKFRADFLDFIFVKNTFKTRKEYLSSRQSKQ</sequence>
<dbReference type="GO" id="GO:0005789">
    <property type="term" value="C:endoplasmic reticulum membrane"/>
    <property type="evidence" value="ECO:0007669"/>
    <property type="project" value="TreeGrafter"/>
</dbReference>
<dbReference type="Gene3D" id="3.40.50.150">
    <property type="entry name" value="Vaccinia Virus protein VP39"/>
    <property type="match status" value="1"/>
</dbReference>
<protein>
    <submittedName>
        <fullName evidence="3">Uncharacterized protein LOC108678160</fullName>
    </submittedName>
</protein>
<name>A0A979FK96_HYAAZ</name>
<reference evidence="3" key="1">
    <citation type="submission" date="2025-08" db="UniProtKB">
        <authorList>
            <consortium name="RefSeq"/>
        </authorList>
    </citation>
    <scope>IDENTIFICATION</scope>
    <source>
        <tissue evidence="3">Whole organism</tissue>
    </source>
</reference>
<dbReference type="GO" id="GO:0016197">
    <property type="term" value="P:endosomal transport"/>
    <property type="evidence" value="ECO:0007669"/>
    <property type="project" value="TreeGrafter"/>
</dbReference>
<keyword evidence="2" id="KW-1185">Reference proteome</keyword>
<dbReference type="GO" id="GO:0006888">
    <property type="term" value="P:endoplasmic reticulum to Golgi vesicle-mediated transport"/>
    <property type="evidence" value="ECO:0007669"/>
    <property type="project" value="TreeGrafter"/>
</dbReference>
<evidence type="ECO:0000313" key="3">
    <source>
        <dbReference type="RefSeq" id="XP_047737147.1"/>
    </source>
</evidence>
<dbReference type="GO" id="GO:0005794">
    <property type="term" value="C:Golgi apparatus"/>
    <property type="evidence" value="ECO:0007669"/>
    <property type="project" value="TreeGrafter"/>
</dbReference>
<evidence type="ECO:0000313" key="2">
    <source>
        <dbReference type="Proteomes" id="UP000694843"/>
    </source>
</evidence>
<evidence type="ECO:0000259" key="1">
    <source>
        <dbReference type="Pfam" id="PF05050"/>
    </source>
</evidence>
<feature type="domain" description="Methyltransferase FkbM" evidence="1">
    <location>
        <begin position="84"/>
        <end position="239"/>
    </location>
</feature>
<dbReference type="SUPFAM" id="SSF53335">
    <property type="entry name" value="S-adenosyl-L-methionine-dependent methyltransferases"/>
    <property type="match status" value="1"/>
</dbReference>
<dbReference type="Pfam" id="PF05050">
    <property type="entry name" value="Methyltransf_21"/>
    <property type="match status" value="1"/>
</dbReference>
<gene>
    <name evidence="3" type="primary">LOC108678160</name>
</gene>
<dbReference type="Proteomes" id="UP000694843">
    <property type="component" value="Unplaced"/>
</dbReference>
<dbReference type="KEGG" id="hazt:108678160"/>
<dbReference type="RefSeq" id="XP_047737147.1">
    <property type="nucleotide sequence ID" value="XM_047881191.1"/>
</dbReference>
<proteinExistence type="predicted"/>
<accession>A0A979FK96</accession>
<organism evidence="2 3">
    <name type="scientific">Hyalella azteca</name>
    <name type="common">Amphipod</name>
    <dbReference type="NCBI Taxonomy" id="294128"/>
    <lineage>
        <taxon>Eukaryota</taxon>
        <taxon>Metazoa</taxon>
        <taxon>Ecdysozoa</taxon>
        <taxon>Arthropoda</taxon>
        <taxon>Crustacea</taxon>
        <taxon>Multicrustacea</taxon>
        <taxon>Malacostraca</taxon>
        <taxon>Eumalacostraca</taxon>
        <taxon>Peracarida</taxon>
        <taxon>Amphipoda</taxon>
        <taxon>Senticaudata</taxon>
        <taxon>Talitrida</taxon>
        <taxon>Talitroidea</taxon>
        <taxon>Hyalellidae</taxon>
        <taxon>Hyalella</taxon>
    </lineage>
</organism>
<dbReference type="InterPro" id="IPR006342">
    <property type="entry name" value="FkbM_mtfrase"/>
</dbReference>
<dbReference type="GeneID" id="108678160"/>
<dbReference type="PANTHER" id="PTHR34009:SF2">
    <property type="entry name" value="PROTEIN STAR"/>
    <property type="match status" value="1"/>
</dbReference>
<dbReference type="OMA" id="WSGICVE"/>
<dbReference type="GO" id="GO:0005886">
    <property type="term" value="C:plasma membrane"/>
    <property type="evidence" value="ECO:0007669"/>
    <property type="project" value="TreeGrafter"/>
</dbReference>
<dbReference type="PANTHER" id="PTHR34009">
    <property type="entry name" value="PROTEIN STAR"/>
    <property type="match status" value="1"/>
</dbReference>
<dbReference type="InterPro" id="IPR053202">
    <property type="entry name" value="EGF_Rcpt_Signaling_Reg"/>
</dbReference>
<dbReference type="InterPro" id="IPR029063">
    <property type="entry name" value="SAM-dependent_MTases_sf"/>
</dbReference>
<dbReference type="AlphaFoldDB" id="A0A979FK96"/>
<dbReference type="OrthoDB" id="6357215at2759"/>
<dbReference type="GO" id="GO:0031902">
    <property type="term" value="C:late endosome membrane"/>
    <property type="evidence" value="ECO:0007669"/>
    <property type="project" value="TreeGrafter"/>
</dbReference>